<sequence length="537" mass="59779">MLAAENGALNGAKVGGMADVIRDLPHALYPYGVCADIAMPSYGFLHRELTVSQQTMVKVSFYGQPHWVTLYQCVHPQLPEVNLYLFDHPLFDDGGNVYTLGQSDRPFADDANKFALFCASVATALAQQTIALPDHLHLHDWHCGVMALLRAYSPEHQILQRIPSTITIHNLAIQGTRPLNNEHSSLQSWFPQLYRHLSDEAINHICDRRYLNCFNPLRAAIVLSDKVHLVSPNYAKEVLQRSDAQRGFYGGEGLEEDLQVKQQHQQLFGILNGCQYERASPSSRKLSARKALEQGGLDTMALLLSQAENALQRWMVNHPYLRSVDQIALVTIARLNRALGDSIEPRTILTSVGRLTDQKVKILLHQDDKGISTLAHLLARLEQCSPRGVLVLLGSGDSEIEQALAKLASCNHNFLFLNGFDLSLSQALYDEGSLFIMPSSFEPCGISQMLAMRAGQPCLVHGVGGLLDTVNDEENGFVFFGDSIAEQASEMLRRFDALLPKMATAEWQAICDNAKAKRFDWSRSAKAYCEQLYQFAT</sequence>
<dbReference type="PANTHER" id="PTHR45825">
    <property type="entry name" value="GRANULE-BOUND STARCH SYNTHASE 1, CHLOROPLASTIC/AMYLOPLASTIC"/>
    <property type="match status" value="1"/>
</dbReference>
<evidence type="ECO:0000256" key="1">
    <source>
        <dbReference type="ARBA" id="ARBA00001478"/>
    </source>
</evidence>
<evidence type="ECO:0000256" key="3">
    <source>
        <dbReference type="ARBA" id="ARBA00022676"/>
    </source>
</evidence>
<organism evidence="7 8">
    <name type="scientific">Shewanella colwelliana</name>
    <name type="common">Alteromonas colwelliana</name>
    <dbReference type="NCBI Taxonomy" id="23"/>
    <lineage>
        <taxon>Bacteria</taxon>
        <taxon>Pseudomonadati</taxon>
        <taxon>Pseudomonadota</taxon>
        <taxon>Gammaproteobacteria</taxon>
        <taxon>Alteromonadales</taxon>
        <taxon>Shewanellaceae</taxon>
        <taxon>Shewanella</taxon>
    </lineage>
</organism>
<evidence type="ECO:0000256" key="2">
    <source>
        <dbReference type="ARBA" id="ARBA00012588"/>
    </source>
</evidence>
<reference evidence="7 8" key="1">
    <citation type="submission" date="2016-07" db="EMBL/GenBank/DDBJ databases">
        <title>Whole-genome of two Shewanella species isolated from a digestive organ of sea cucumber Apostichopus japonicus Selenka 1867.</title>
        <authorList>
            <person name="Hong H.-H."/>
            <person name="Choi H."/>
            <person name="Cheon S."/>
            <person name="Oh J.-S."/>
            <person name="Lee H.-G."/>
            <person name="Park C."/>
        </authorList>
    </citation>
    <scope>NUCLEOTIDE SEQUENCE [LARGE SCALE GENOMIC DNA]</scope>
    <source>
        <strain evidence="7 8">CSB03KR</strain>
    </source>
</reference>
<dbReference type="AlphaFoldDB" id="A0A1E5IQT0"/>
<evidence type="ECO:0000313" key="8">
    <source>
        <dbReference type="Proteomes" id="UP000095230"/>
    </source>
</evidence>
<feature type="domain" description="Starch synthase catalytic" evidence="6">
    <location>
        <begin position="1"/>
        <end position="259"/>
    </location>
</feature>
<dbReference type="EC" id="2.4.1.21" evidence="2"/>
<dbReference type="PANTHER" id="PTHR45825:SF11">
    <property type="entry name" value="ALPHA AMYLASE DOMAIN-CONTAINING PROTEIN"/>
    <property type="match status" value="1"/>
</dbReference>
<evidence type="ECO:0000313" key="7">
    <source>
        <dbReference type="EMBL" id="OEG72896.1"/>
    </source>
</evidence>
<evidence type="ECO:0000259" key="5">
    <source>
        <dbReference type="Pfam" id="PF00534"/>
    </source>
</evidence>
<comment type="caution">
    <text evidence="7">The sequence shown here is derived from an EMBL/GenBank/DDBJ whole genome shotgun (WGS) entry which is preliminary data.</text>
</comment>
<evidence type="ECO:0000259" key="6">
    <source>
        <dbReference type="Pfam" id="PF08323"/>
    </source>
</evidence>
<comment type="catalytic activity">
    <reaction evidence="1">
        <text>[(1-&gt;4)-alpha-D-glucosyl](n) + ADP-alpha-D-glucose = [(1-&gt;4)-alpha-D-glucosyl](n+1) + ADP + H(+)</text>
        <dbReference type="Rhea" id="RHEA:18189"/>
        <dbReference type="Rhea" id="RHEA-COMP:9584"/>
        <dbReference type="Rhea" id="RHEA-COMP:9587"/>
        <dbReference type="ChEBI" id="CHEBI:15378"/>
        <dbReference type="ChEBI" id="CHEBI:15444"/>
        <dbReference type="ChEBI" id="CHEBI:57498"/>
        <dbReference type="ChEBI" id="CHEBI:456216"/>
        <dbReference type="EC" id="2.4.1.21"/>
    </reaction>
</comment>
<evidence type="ECO:0000256" key="4">
    <source>
        <dbReference type="ARBA" id="ARBA00022679"/>
    </source>
</evidence>
<dbReference type="GO" id="GO:0009011">
    <property type="term" value="F:alpha-1,4-glucan glucosyltransferase (ADP-glucose donor) activity"/>
    <property type="evidence" value="ECO:0007669"/>
    <property type="project" value="UniProtKB-EC"/>
</dbReference>
<dbReference type="InterPro" id="IPR001296">
    <property type="entry name" value="Glyco_trans_1"/>
</dbReference>
<name>A0A1E5IQT0_SHECO</name>
<protein>
    <recommendedName>
        <fullName evidence="2">starch synthase</fullName>
        <ecNumber evidence="2">2.4.1.21</ecNumber>
    </recommendedName>
</protein>
<dbReference type="InterPro" id="IPR013534">
    <property type="entry name" value="Starch_synth_cat_dom"/>
</dbReference>
<dbReference type="Gene3D" id="3.40.50.2000">
    <property type="entry name" value="Glycogen Phosphorylase B"/>
    <property type="match status" value="2"/>
</dbReference>
<proteinExistence type="predicted"/>
<keyword evidence="3" id="KW-0328">Glycosyltransferase</keyword>
<dbReference type="GO" id="GO:0005829">
    <property type="term" value="C:cytosol"/>
    <property type="evidence" value="ECO:0007669"/>
    <property type="project" value="TreeGrafter"/>
</dbReference>
<keyword evidence="4" id="KW-0808">Transferase</keyword>
<dbReference type="STRING" id="23.BEL05_11590"/>
<dbReference type="Pfam" id="PF08323">
    <property type="entry name" value="Glyco_transf_5"/>
    <property type="match status" value="1"/>
</dbReference>
<dbReference type="GO" id="GO:0005978">
    <property type="term" value="P:glycogen biosynthetic process"/>
    <property type="evidence" value="ECO:0007669"/>
    <property type="project" value="TreeGrafter"/>
</dbReference>
<dbReference type="EMBL" id="MCBT01000046">
    <property type="protein sequence ID" value="OEG72896.1"/>
    <property type="molecule type" value="Genomic_DNA"/>
</dbReference>
<accession>A0A1E5IQT0</accession>
<dbReference type="Proteomes" id="UP000095230">
    <property type="component" value="Unassembled WGS sequence"/>
</dbReference>
<feature type="domain" description="Glycosyl transferase family 1" evidence="5">
    <location>
        <begin position="368"/>
        <end position="489"/>
    </location>
</feature>
<dbReference type="Pfam" id="PF00534">
    <property type="entry name" value="Glycos_transf_1"/>
    <property type="match status" value="1"/>
</dbReference>
<gene>
    <name evidence="7" type="ORF">BEL05_11590</name>
</gene>
<dbReference type="SUPFAM" id="SSF53756">
    <property type="entry name" value="UDP-Glycosyltransferase/glycogen phosphorylase"/>
    <property type="match status" value="1"/>
</dbReference>